<evidence type="ECO:0000313" key="4">
    <source>
        <dbReference type="EMBL" id="MBJ8350188.1"/>
    </source>
</evidence>
<dbReference type="GO" id="GO:0080120">
    <property type="term" value="P:CAAX-box protein maturation"/>
    <property type="evidence" value="ECO:0007669"/>
    <property type="project" value="UniProtKB-ARBA"/>
</dbReference>
<dbReference type="InterPro" id="IPR052710">
    <property type="entry name" value="CAAX_protease"/>
</dbReference>
<feature type="transmembrane region" description="Helical" evidence="2">
    <location>
        <begin position="204"/>
        <end position="224"/>
    </location>
</feature>
<sequence length="225" mass="25242">MNKLKSIAFGILVLLLWTGVLILGQIPIGFFVSMNQLVNSDFDLFQIIVTVLIQLATIFAFLYFAIKKQFISLKEKLSPIITLLVVAIGYPVILLGSILGSLFISADGQATTDNQQIILDLISRVPMVIMFVMIVLAAPVMEELLFRKFLPHYLFKNRPTLGLIVGGILFALFHMPTNLGSFIIYGLMSTALTFVVYKTKRIEYSIILHFLNNLIAFFLIMTQMG</sequence>
<name>A0A934PB70_9STRE</name>
<dbReference type="InterPro" id="IPR003675">
    <property type="entry name" value="Rce1/LyrA-like_dom"/>
</dbReference>
<dbReference type="RefSeq" id="WP_199568104.1">
    <property type="nucleotide sequence ID" value="NZ_JAENBP010000007.1"/>
</dbReference>
<evidence type="ECO:0000256" key="1">
    <source>
        <dbReference type="ARBA" id="ARBA00009067"/>
    </source>
</evidence>
<gene>
    <name evidence="4" type="ORF">JHK64_06025</name>
</gene>
<keyword evidence="2" id="KW-0812">Transmembrane</keyword>
<evidence type="ECO:0000256" key="2">
    <source>
        <dbReference type="SAM" id="Phobius"/>
    </source>
</evidence>
<comment type="similarity">
    <text evidence="1">Belongs to the UPF0177 family.</text>
</comment>
<dbReference type="GO" id="GO:0004175">
    <property type="term" value="F:endopeptidase activity"/>
    <property type="evidence" value="ECO:0007669"/>
    <property type="project" value="UniProtKB-ARBA"/>
</dbReference>
<protein>
    <submittedName>
        <fullName evidence="4">CPBP family intramembrane metalloprotease</fullName>
    </submittedName>
</protein>
<organism evidence="4 5">
    <name type="scientific">Streptococcus zalophi</name>
    <dbReference type="NCBI Taxonomy" id="640031"/>
    <lineage>
        <taxon>Bacteria</taxon>
        <taxon>Bacillati</taxon>
        <taxon>Bacillota</taxon>
        <taxon>Bacilli</taxon>
        <taxon>Lactobacillales</taxon>
        <taxon>Streptococcaceae</taxon>
        <taxon>Streptococcus</taxon>
    </lineage>
</organism>
<dbReference type="PANTHER" id="PTHR36435">
    <property type="entry name" value="SLR1288 PROTEIN"/>
    <property type="match status" value="1"/>
</dbReference>
<keyword evidence="5" id="KW-1185">Reference proteome</keyword>
<feature type="transmembrane region" description="Helical" evidence="2">
    <location>
        <begin position="44"/>
        <end position="65"/>
    </location>
</feature>
<dbReference type="EMBL" id="JAENBP010000007">
    <property type="protein sequence ID" value="MBJ8350188.1"/>
    <property type="molecule type" value="Genomic_DNA"/>
</dbReference>
<dbReference type="PANTHER" id="PTHR36435:SF1">
    <property type="entry name" value="CAAX AMINO TERMINAL PROTEASE FAMILY PROTEIN"/>
    <property type="match status" value="1"/>
</dbReference>
<feature type="transmembrane region" description="Helical" evidence="2">
    <location>
        <begin position="179"/>
        <end position="197"/>
    </location>
</feature>
<feature type="domain" description="CAAX prenyl protease 2/Lysostaphin resistance protein A-like" evidence="3">
    <location>
        <begin position="127"/>
        <end position="215"/>
    </location>
</feature>
<evidence type="ECO:0000313" key="5">
    <source>
        <dbReference type="Proteomes" id="UP000644875"/>
    </source>
</evidence>
<dbReference type="Proteomes" id="UP000644875">
    <property type="component" value="Unassembled WGS sequence"/>
</dbReference>
<dbReference type="GO" id="GO:0008237">
    <property type="term" value="F:metallopeptidase activity"/>
    <property type="evidence" value="ECO:0007669"/>
    <property type="project" value="UniProtKB-KW"/>
</dbReference>
<evidence type="ECO:0000259" key="3">
    <source>
        <dbReference type="Pfam" id="PF02517"/>
    </source>
</evidence>
<feature type="transmembrane region" description="Helical" evidence="2">
    <location>
        <begin position="7"/>
        <end position="32"/>
    </location>
</feature>
<keyword evidence="2" id="KW-0472">Membrane</keyword>
<feature type="transmembrane region" description="Helical" evidence="2">
    <location>
        <begin position="124"/>
        <end position="141"/>
    </location>
</feature>
<keyword evidence="4" id="KW-0482">Metalloprotease</keyword>
<comment type="caution">
    <text evidence="4">The sequence shown here is derived from an EMBL/GenBank/DDBJ whole genome shotgun (WGS) entry which is preliminary data.</text>
</comment>
<accession>A0A934PB70</accession>
<proteinExistence type="inferred from homology"/>
<dbReference type="AlphaFoldDB" id="A0A934PB70"/>
<keyword evidence="2" id="KW-1133">Transmembrane helix</keyword>
<feature type="transmembrane region" description="Helical" evidence="2">
    <location>
        <begin position="153"/>
        <end position="173"/>
    </location>
</feature>
<reference evidence="4 5" key="1">
    <citation type="journal article" date="2021" name="Int. J. Syst. Evol. Microbiol.">
        <title>Streptococcus vicugnae sp. nov., isolated from faeces of alpacas (Vicugna pacos) and cattle (Bos taurus), Streptococcus zalophi sp. nov., and Streptococcus pacificus sp. nov., isolated from respiratory tract of California sea lions (Zalophus californianus).</title>
        <authorList>
            <person name="Volokhov D.V."/>
            <person name="Zagorodnyaya T.A."/>
            <person name="Shen Z."/>
            <person name="Blom J."/>
            <person name="Furtak V.A."/>
            <person name="Eisenberg T."/>
            <person name="Fan P."/>
            <person name="Jeong K.C."/>
            <person name="Gao Y."/>
            <person name="Zhang S."/>
            <person name="Amselle M."/>
        </authorList>
    </citation>
    <scope>NUCLEOTIDE SEQUENCE [LARGE SCALE GENOMIC DNA]</scope>
    <source>
        <strain evidence="5">CSL7508-lung</strain>
    </source>
</reference>
<keyword evidence="4" id="KW-0645">Protease</keyword>
<keyword evidence="4" id="KW-0378">Hydrolase</keyword>
<dbReference type="Pfam" id="PF02517">
    <property type="entry name" value="Rce1-like"/>
    <property type="match status" value="1"/>
</dbReference>
<feature type="transmembrane region" description="Helical" evidence="2">
    <location>
        <begin position="77"/>
        <end position="104"/>
    </location>
</feature>